<evidence type="ECO:0000256" key="2">
    <source>
        <dbReference type="ARBA" id="ARBA00023125"/>
    </source>
</evidence>
<keyword evidence="6" id="KW-1185">Reference proteome</keyword>
<dbReference type="AlphaFoldDB" id="A0A399JB87"/>
<dbReference type="InterPro" id="IPR019887">
    <property type="entry name" value="Tscrpt_reg_AsnC/Lrp_C"/>
</dbReference>
<dbReference type="SMART" id="SM00344">
    <property type="entry name" value="HTH_ASNC"/>
    <property type="match status" value="1"/>
</dbReference>
<dbReference type="PANTHER" id="PTHR30154:SF53">
    <property type="entry name" value="HTH-TYPE TRANSCRIPTIONAL REGULATOR LRPC"/>
    <property type="match status" value="1"/>
</dbReference>
<keyword evidence="1" id="KW-0805">Transcription regulation</keyword>
<dbReference type="InterPro" id="IPR000485">
    <property type="entry name" value="AsnC-type_HTH_dom"/>
</dbReference>
<evidence type="ECO:0000313" key="6">
    <source>
        <dbReference type="Proteomes" id="UP000265419"/>
    </source>
</evidence>
<dbReference type="Pfam" id="PF13404">
    <property type="entry name" value="HTH_AsnC-type"/>
    <property type="match status" value="1"/>
</dbReference>
<dbReference type="GO" id="GO:0043200">
    <property type="term" value="P:response to amino acid"/>
    <property type="evidence" value="ECO:0007669"/>
    <property type="project" value="TreeGrafter"/>
</dbReference>
<dbReference type="Gene3D" id="3.30.70.920">
    <property type="match status" value="1"/>
</dbReference>
<dbReference type="InterPro" id="IPR019888">
    <property type="entry name" value="Tscrpt_reg_AsnC-like"/>
</dbReference>
<evidence type="ECO:0000256" key="3">
    <source>
        <dbReference type="ARBA" id="ARBA00023163"/>
    </source>
</evidence>
<evidence type="ECO:0000259" key="4">
    <source>
        <dbReference type="PROSITE" id="PS50956"/>
    </source>
</evidence>
<dbReference type="SUPFAM" id="SSF46785">
    <property type="entry name" value="Winged helix' DNA-binding domain"/>
    <property type="match status" value="1"/>
</dbReference>
<name>A0A399JB87_9MICC</name>
<dbReference type="InterPro" id="IPR036388">
    <property type="entry name" value="WH-like_DNA-bd_sf"/>
</dbReference>
<proteinExistence type="predicted"/>
<protein>
    <submittedName>
        <fullName evidence="5">Lrp/AsnC family transcriptional regulator</fullName>
    </submittedName>
</protein>
<comment type="caution">
    <text evidence="5">The sequence shown here is derived from an EMBL/GenBank/DDBJ whole genome shotgun (WGS) entry which is preliminary data.</text>
</comment>
<dbReference type="RefSeq" id="WP_119425082.1">
    <property type="nucleotide sequence ID" value="NZ_QQXK01000020.1"/>
</dbReference>
<dbReference type="SUPFAM" id="SSF54909">
    <property type="entry name" value="Dimeric alpha+beta barrel"/>
    <property type="match status" value="1"/>
</dbReference>
<dbReference type="PROSITE" id="PS50956">
    <property type="entry name" value="HTH_ASNC_2"/>
    <property type="match status" value="1"/>
</dbReference>
<accession>A0A399JB87</accession>
<dbReference type="Gene3D" id="1.10.10.10">
    <property type="entry name" value="Winged helix-like DNA-binding domain superfamily/Winged helix DNA-binding domain"/>
    <property type="match status" value="1"/>
</dbReference>
<dbReference type="InterPro" id="IPR011008">
    <property type="entry name" value="Dimeric_a/b-barrel"/>
</dbReference>
<evidence type="ECO:0000256" key="1">
    <source>
        <dbReference type="ARBA" id="ARBA00023015"/>
    </source>
</evidence>
<keyword evidence="3" id="KW-0804">Transcription</keyword>
<sequence>MRAATHTDVDRLLLRVLASDGRAKLATLAAAAGLSTSAVQARVRRLEEVGAIRGYRAEIAPEVFGPTVEALVEVVPAPEHADEVGRILEDEPGVAACWAVTGEASHVALVRVAGVQELEELLSSLRASLQSHTRSSLVLRTLVDRRTAWPAEPVLEGR</sequence>
<dbReference type="GO" id="GO:0005829">
    <property type="term" value="C:cytosol"/>
    <property type="evidence" value="ECO:0007669"/>
    <property type="project" value="TreeGrafter"/>
</dbReference>
<keyword evidence="2" id="KW-0238">DNA-binding</keyword>
<dbReference type="PANTHER" id="PTHR30154">
    <property type="entry name" value="LEUCINE-RESPONSIVE REGULATORY PROTEIN"/>
    <property type="match status" value="1"/>
</dbReference>
<evidence type="ECO:0000313" key="5">
    <source>
        <dbReference type="EMBL" id="RII41807.1"/>
    </source>
</evidence>
<dbReference type="Proteomes" id="UP000265419">
    <property type="component" value="Unassembled WGS sequence"/>
</dbReference>
<dbReference type="EMBL" id="QQXK01000020">
    <property type="protein sequence ID" value="RII41807.1"/>
    <property type="molecule type" value="Genomic_DNA"/>
</dbReference>
<dbReference type="InterPro" id="IPR036390">
    <property type="entry name" value="WH_DNA-bd_sf"/>
</dbReference>
<dbReference type="Pfam" id="PF01037">
    <property type="entry name" value="AsnC_trans_reg"/>
    <property type="match status" value="1"/>
</dbReference>
<organism evidence="5 6">
    <name type="scientific">Galactobacter valiniphilus</name>
    <dbReference type="NCBI Taxonomy" id="2676122"/>
    <lineage>
        <taxon>Bacteria</taxon>
        <taxon>Bacillati</taxon>
        <taxon>Actinomycetota</taxon>
        <taxon>Actinomycetes</taxon>
        <taxon>Micrococcales</taxon>
        <taxon>Micrococcaceae</taxon>
        <taxon>Galactobacter</taxon>
    </lineage>
</organism>
<feature type="domain" description="HTH asnC-type" evidence="4">
    <location>
        <begin position="8"/>
        <end position="67"/>
    </location>
</feature>
<dbReference type="PRINTS" id="PR00033">
    <property type="entry name" value="HTHASNC"/>
</dbReference>
<reference evidence="5 6" key="1">
    <citation type="submission" date="2018-07" db="EMBL/GenBank/DDBJ databases">
        <title>Arthrobacter sp. nov., isolated from raw cow's milk with high bacterial count.</title>
        <authorList>
            <person name="Hahne J."/>
            <person name="Isele D."/>
            <person name="Lipski A."/>
        </authorList>
    </citation>
    <scope>NUCLEOTIDE SEQUENCE [LARGE SCALE GENOMIC DNA]</scope>
    <source>
        <strain evidence="5 6">JZ R-35</strain>
    </source>
</reference>
<dbReference type="GO" id="GO:0043565">
    <property type="term" value="F:sequence-specific DNA binding"/>
    <property type="evidence" value="ECO:0007669"/>
    <property type="project" value="InterPro"/>
</dbReference>
<gene>
    <name evidence="5" type="ORF">DWB68_10420</name>
</gene>